<dbReference type="Proteomes" id="UP001266305">
    <property type="component" value="Unassembled WGS sequence"/>
</dbReference>
<feature type="compositionally biased region" description="Basic and acidic residues" evidence="1">
    <location>
        <begin position="160"/>
        <end position="171"/>
    </location>
</feature>
<evidence type="ECO:0000313" key="2">
    <source>
        <dbReference type="EMBL" id="KAK2091296.1"/>
    </source>
</evidence>
<evidence type="ECO:0000313" key="3">
    <source>
        <dbReference type="Proteomes" id="UP001266305"/>
    </source>
</evidence>
<feature type="region of interest" description="Disordered" evidence="1">
    <location>
        <begin position="121"/>
        <end position="211"/>
    </location>
</feature>
<feature type="compositionally biased region" description="Low complexity" evidence="1">
    <location>
        <begin position="194"/>
        <end position="211"/>
    </location>
</feature>
<feature type="compositionally biased region" description="Pro residues" evidence="1">
    <location>
        <begin position="84"/>
        <end position="93"/>
    </location>
</feature>
<gene>
    <name evidence="2" type="ORF">P7K49_030580</name>
</gene>
<feature type="compositionally biased region" description="Low complexity" evidence="1">
    <location>
        <begin position="122"/>
        <end position="135"/>
    </location>
</feature>
<feature type="non-terminal residue" evidence="2">
    <location>
        <position position="1"/>
    </location>
</feature>
<feature type="region of interest" description="Disordered" evidence="1">
    <location>
        <begin position="1"/>
        <end position="100"/>
    </location>
</feature>
<dbReference type="EMBL" id="JASSZA010000016">
    <property type="protein sequence ID" value="KAK2091296.1"/>
    <property type="molecule type" value="Genomic_DNA"/>
</dbReference>
<sequence>NDPRKGGSACPAPELRGARASLEEGAQGDRSRYRPLAPVLPGGGVSSRCAQREGGAEPGPARELERSRSPEMGREERIIRTPAPREPLAPPAPSRARGLSAPCGAERVNRAARCWSALNPLAPAGQPGQAGVAAPRVPRGGHPERAGGFGQIAAPGSRPSEARRWSWEARGGRGAGDGGGRAASPGRSRRAARRGAAGAERAGGRAPPSPD</sequence>
<name>A0ABQ9U3A8_SAGOE</name>
<reference evidence="2 3" key="1">
    <citation type="submission" date="2023-05" db="EMBL/GenBank/DDBJ databases">
        <title>B98-5 Cell Line De Novo Hybrid Assembly: An Optical Mapping Approach.</title>
        <authorList>
            <person name="Kananen K."/>
            <person name="Auerbach J.A."/>
            <person name="Kautto E."/>
            <person name="Blachly J.S."/>
        </authorList>
    </citation>
    <scope>NUCLEOTIDE SEQUENCE [LARGE SCALE GENOMIC DNA]</scope>
    <source>
        <strain evidence="2">B95-8</strain>
        <tissue evidence="2">Cell line</tissue>
    </source>
</reference>
<evidence type="ECO:0000256" key="1">
    <source>
        <dbReference type="SAM" id="MobiDB-lite"/>
    </source>
</evidence>
<protein>
    <submittedName>
        <fullName evidence="2">Uncharacterized protein</fullName>
    </submittedName>
</protein>
<feature type="compositionally biased region" description="Gly residues" evidence="1">
    <location>
        <begin position="172"/>
        <end position="181"/>
    </location>
</feature>
<organism evidence="2 3">
    <name type="scientific">Saguinus oedipus</name>
    <name type="common">Cotton-top tamarin</name>
    <name type="synonym">Oedipomidas oedipus</name>
    <dbReference type="NCBI Taxonomy" id="9490"/>
    <lineage>
        <taxon>Eukaryota</taxon>
        <taxon>Metazoa</taxon>
        <taxon>Chordata</taxon>
        <taxon>Craniata</taxon>
        <taxon>Vertebrata</taxon>
        <taxon>Euteleostomi</taxon>
        <taxon>Mammalia</taxon>
        <taxon>Eutheria</taxon>
        <taxon>Euarchontoglires</taxon>
        <taxon>Primates</taxon>
        <taxon>Haplorrhini</taxon>
        <taxon>Platyrrhini</taxon>
        <taxon>Cebidae</taxon>
        <taxon>Callitrichinae</taxon>
        <taxon>Saguinus</taxon>
    </lineage>
</organism>
<proteinExistence type="predicted"/>
<feature type="non-terminal residue" evidence="2">
    <location>
        <position position="211"/>
    </location>
</feature>
<accession>A0ABQ9U3A8</accession>
<comment type="caution">
    <text evidence="2">The sequence shown here is derived from an EMBL/GenBank/DDBJ whole genome shotgun (WGS) entry which is preliminary data.</text>
</comment>
<feature type="compositionally biased region" description="Basic and acidic residues" evidence="1">
    <location>
        <begin position="50"/>
        <end position="79"/>
    </location>
</feature>
<keyword evidence="3" id="KW-1185">Reference proteome</keyword>